<dbReference type="InterPro" id="IPR000897">
    <property type="entry name" value="SRP54_GTPase_dom"/>
</dbReference>
<reference evidence="5 6" key="2">
    <citation type="submission" date="2020-05" db="EMBL/GenBank/DDBJ databases">
        <title>Draft genome sequence of Desulfovibrio sp. strainFSS-1.</title>
        <authorList>
            <person name="Shimoshige H."/>
            <person name="Kobayashi H."/>
            <person name="Maekawa T."/>
        </authorList>
    </citation>
    <scope>NUCLEOTIDE SEQUENCE [LARGE SCALE GENOMIC DNA]</scope>
    <source>
        <strain evidence="5 6">SIID29052-01</strain>
    </source>
</reference>
<feature type="region of interest" description="Disordered" evidence="3">
    <location>
        <begin position="53"/>
        <end position="77"/>
    </location>
</feature>
<keyword evidence="2" id="KW-0342">GTP-binding</keyword>
<dbReference type="Proteomes" id="UP000494245">
    <property type="component" value="Unassembled WGS sequence"/>
</dbReference>
<dbReference type="AlphaFoldDB" id="A0A6V8LLF5"/>
<keyword evidence="5" id="KW-0969">Cilium</keyword>
<evidence type="ECO:0000256" key="2">
    <source>
        <dbReference type="ARBA" id="ARBA00023134"/>
    </source>
</evidence>
<keyword evidence="5" id="KW-0282">Flagellum</keyword>
<name>A0A6V8LLF5_9BACT</name>
<dbReference type="Pfam" id="PF00448">
    <property type="entry name" value="SRP54"/>
    <property type="match status" value="1"/>
</dbReference>
<protein>
    <submittedName>
        <fullName evidence="5">Flagellar biosynthesis protein FlhF</fullName>
    </submittedName>
</protein>
<feature type="domain" description="SRP54-type proteins GTP-binding" evidence="4">
    <location>
        <begin position="155"/>
        <end position="347"/>
    </location>
</feature>
<dbReference type="SMART" id="SM00962">
    <property type="entry name" value="SRP54"/>
    <property type="match status" value="1"/>
</dbReference>
<dbReference type="InterPro" id="IPR027417">
    <property type="entry name" value="P-loop_NTPase"/>
</dbReference>
<sequence>MRVKTFRGASAAQVMAQIKKELGPEAVILSNQTRREDGRQICEIMAAVEPAQEVGGFPGQDSDDLPGAGPGPRGAGWEREWREMKDHLSALLKPHMSLDGLAPRQRMAMEYLEREGVDEAHLVGLLRKLKASPGVSILAELGRLARVKPYGQFHERFQLAAGPSGAGKTTVLARMALEARRLHPEKRIGILNCDGRGAGGKAILKRYAELSGITFADATEPEDFNKVLLACRNFDTIFVDLPSLPQGRTLAQWLAERSLAGRDDVAVHLVLPPYMAQGHYESLWKRHASDLVKSIVWTKLDEADSFGALINVGHMTGLPASALSYGPGAAGSMSPADSQALWRLVFSHQMPTAQTPSGSQEQAA</sequence>
<evidence type="ECO:0000313" key="6">
    <source>
        <dbReference type="Proteomes" id="UP000494245"/>
    </source>
</evidence>
<evidence type="ECO:0000313" key="5">
    <source>
        <dbReference type="EMBL" id="GFK92544.1"/>
    </source>
</evidence>
<keyword evidence="1" id="KW-0547">Nucleotide-binding</keyword>
<dbReference type="GO" id="GO:0006614">
    <property type="term" value="P:SRP-dependent cotranslational protein targeting to membrane"/>
    <property type="evidence" value="ECO:0007669"/>
    <property type="project" value="InterPro"/>
</dbReference>
<organism evidence="5 6">
    <name type="scientific">Fundidesulfovibrio magnetotacticus</name>
    <dbReference type="NCBI Taxonomy" id="2730080"/>
    <lineage>
        <taxon>Bacteria</taxon>
        <taxon>Pseudomonadati</taxon>
        <taxon>Thermodesulfobacteriota</taxon>
        <taxon>Desulfovibrionia</taxon>
        <taxon>Desulfovibrionales</taxon>
        <taxon>Desulfovibrionaceae</taxon>
        <taxon>Fundidesulfovibrio</taxon>
    </lineage>
</organism>
<dbReference type="EMBL" id="BLTE01000001">
    <property type="protein sequence ID" value="GFK92544.1"/>
    <property type="molecule type" value="Genomic_DNA"/>
</dbReference>
<accession>A0A6V8LLF5</accession>
<proteinExistence type="predicted"/>
<dbReference type="RefSeq" id="WP_173080716.1">
    <property type="nucleotide sequence ID" value="NZ_BLTE01000001.1"/>
</dbReference>
<dbReference type="SUPFAM" id="SSF52540">
    <property type="entry name" value="P-loop containing nucleoside triphosphate hydrolases"/>
    <property type="match status" value="1"/>
</dbReference>
<dbReference type="GO" id="GO:0005525">
    <property type="term" value="F:GTP binding"/>
    <property type="evidence" value="ECO:0007669"/>
    <property type="project" value="UniProtKB-KW"/>
</dbReference>
<evidence type="ECO:0000256" key="1">
    <source>
        <dbReference type="ARBA" id="ARBA00022741"/>
    </source>
</evidence>
<evidence type="ECO:0000256" key="3">
    <source>
        <dbReference type="SAM" id="MobiDB-lite"/>
    </source>
</evidence>
<gene>
    <name evidence="5" type="primary">flhF</name>
    <name evidence="5" type="ORF">NNJEOMEG_00369</name>
</gene>
<keyword evidence="6" id="KW-1185">Reference proteome</keyword>
<evidence type="ECO:0000259" key="4">
    <source>
        <dbReference type="SMART" id="SM00962"/>
    </source>
</evidence>
<dbReference type="Gene3D" id="3.40.50.300">
    <property type="entry name" value="P-loop containing nucleotide triphosphate hydrolases"/>
    <property type="match status" value="1"/>
</dbReference>
<reference evidence="5 6" key="1">
    <citation type="submission" date="2020-04" db="EMBL/GenBank/DDBJ databases">
        <authorList>
            <consortium name="Desulfovibrio sp. FSS-1 genome sequencing consortium"/>
            <person name="Shimoshige H."/>
            <person name="Kobayashi H."/>
            <person name="Maekawa T."/>
        </authorList>
    </citation>
    <scope>NUCLEOTIDE SEQUENCE [LARGE SCALE GENOMIC DNA]</scope>
    <source>
        <strain evidence="5 6">SIID29052-01</strain>
    </source>
</reference>
<keyword evidence="5" id="KW-0966">Cell projection</keyword>
<comment type="caution">
    <text evidence="5">The sequence shown here is derived from an EMBL/GenBank/DDBJ whole genome shotgun (WGS) entry which is preliminary data.</text>
</comment>